<dbReference type="EMBL" id="MFTJ01000059">
    <property type="protein sequence ID" value="OGI64064.1"/>
    <property type="molecule type" value="Genomic_DNA"/>
</dbReference>
<name>A0A1F6V3P7_9BACT</name>
<proteinExistence type="predicted"/>
<gene>
    <name evidence="2" type="ORF">A2642_04005</name>
</gene>
<evidence type="ECO:0000259" key="1">
    <source>
        <dbReference type="Pfam" id="PF21956"/>
    </source>
</evidence>
<dbReference type="AlphaFoldDB" id="A0A1F6V3P7"/>
<protein>
    <recommendedName>
        <fullName evidence="1">DUF6922 domain-containing protein</fullName>
    </recommendedName>
</protein>
<reference evidence="2 3" key="1">
    <citation type="journal article" date="2016" name="Nat. Commun.">
        <title>Thousands of microbial genomes shed light on interconnected biogeochemical processes in an aquifer system.</title>
        <authorList>
            <person name="Anantharaman K."/>
            <person name="Brown C.T."/>
            <person name="Hug L.A."/>
            <person name="Sharon I."/>
            <person name="Castelle C.J."/>
            <person name="Probst A.J."/>
            <person name="Thomas B.C."/>
            <person name="Singh A."/>
            <person name="Wilkins M.J."/>
            <person name="Karaoz U."/>
            <person name="Brodie E.L."/>
            <person name="Williams K.H."/>
            <person name="Hubbard S.S."/>
            <person name="Banfield J.F."/>
        </authorList>
    </citation>
    <scope>NUCLEOTIDE SEQUENCE [LARGE SCALE GENOMIC DNA]</scope>
</reference>
<feature type="domain" description="DUF6922" evidence="1">
    <location>
        <begin position="3"/>
        <end position="54"/>
    </location>
</feature>
<organism evidence="2 3">
    <name type="scientific">Candidatus Nomurabacteria bacterium RIFCSPHIGHO2_01_FULL_39_10</name>
    <dbReference type="NCBI Taxonomy" id="1801733"/>
    <lineage>
        <taxon>Bacteria</taxon>
        <taxon>Candidatus Nomuraibacteriota</taxon>
    </lineage>
</organism>
<evidence type="ECO:0000313" key="2">
    <source>
        <dbReference type="EMBL" id="OGI64064.1"/>
    </source>
</evidence>
<comment type="caution">
    <text evidence="2">The sequence shown here is derived from an EMBL/GenBank/DDBJ whole genome shotgun (WGS) entry which is preliminary data.</text>
</comment>
<sequence length="95" mass="11572">MKFRQALFWDTNIKNIDPVLHKRYIIERVLKLGDLDDYRAMRNMYSTEDVKNVILEERSDLDPRSINFWCRNFGIKESICEKKLSAKTQELFWKR</sequence>
<dbReference type="Pfam" id="PF21956">
    <property type="entry name" value="DUF6922"/>
    <property type="match status" value="1"/>
</dbReference>
<dbReference type="InterPro" id="IPR053830">
    <property type="entry name" value="DUF6922"/>
</dbReference>
<dbReference type="Proteomes" id="UP000178700">
    <property type="component" value="Unassembled WGS sequence"/>
</dbReference>
<evidence type="ECO:0000313" key="3">
    <source>
        <dbReference type="Proteomes" id="UP000178700"/>
    </source>
</evidence>
<accession>A0A1F6V3P7</accession>